<sequence>MRWKKITIFFLATAIAVPALFVPTKRVHAVVSCIPFAPPPTPLGLFVPSYDAAVALQVSYGNLQQSSQTTKECILDGLVTFLKEALINEITGSIVDWINSDFEGGPAFVTDPAGFFTNIADITAGNFIETQLGGIGQLLCSPFDLRLRLNLWLSTGSSRKQYIGCRLTDIQKNAYGAFTGGGFIANGGWNTFHALTSDPRNNQFGAYILASDALNTELMRKTNEKLRELSEGRGFLSYKKCTDWSEGPNEGTGEGSAKVCLKYKVETPGSLINGQLNNVFGSELRKFEVADEINEVFQALVNYGLRQVFSSARGGLRGASKASVTVTGESFVTVQDRIQRQGNQGDDALLNTAGTNAIDPTRQEINKRVGSAGAGGVTSLSEIKTGNIALGKEAAQLDNCDRLGAITVQDPFAQAAVNNQKAVGSIYYGSFACTSGNYWRVDLETDATSKIQGWVVDEINEIVIYRLTGDWKTVGTWGTYVNTLNQGKFKVEILGADPLTVLFAKEYNASDFTGDTLSIKTTNIKRGRYVRIVDIGDVHPLAIAEVEVFGKATQGNAASMVPQSGVTAEPPPITSATTGTGGNTTPTLTASVNVEVKTDAAAFTINEPLSNARIGVMITKKENGVFKDFAPSQEFSKILVRVKNETTGEIKLEEEFVNNEPRFYKTTKTFNVVAGERIAVGYEFTPTSATRGETYGLITEITDTAGIQISGAVSTINIQVP</sequence>
<dbReference type="AlphaFoldDB" id="A0A1G2NCT1"/>
<proteinExistence type="predicted"/>
<comment type="caution">
    <text evidence="1">The sequence shown here is derived from an EMBL/GenBank/DDBJ whole genome shotgun (WGS) entry which is preliminary data.</text>
</comment>
<name>A0A1G2NCT1_9BACT</name>
<dbReference type="Gene3D" id="2.60.120.260">
    <property type="entry name" value="Galactose-binding domain-like"/>
    <property type="match status" value="1"/>
</dbReference>
<dbReference type="Proteomes" id="UP000177797">
    <property type="component" value="Unassembled WGS sequence"/>
</dbReference>
<protein>
    <submittedName>
        <fullName evidence="1">Uncharacterized protein</fullName>
    </submittedName>
</protein>
<accession>A0A1G2NCT1</accession>
<dbReference type="EMBL" id="MHSA01000021">
    <property type="protein sequence ID" value="OHA33897.1"/>
    <property type="molecule type" value="Genomic_DNA"/>
</dbReference>
<gene>
    <name evidence="1" type="ORF">A2938_02635</name>
</gene>
<evidence type="ECO:0000313" key="1">
    <source>
        <dbReference type="EMBL" id="OHA33897.1"/>
    </source>
</evidence>
<organism evidence="1 2">
    <name type="scientific">Candidatus Taylorbacteria bacterium RIFCSPLOWO2_01_FULL_48_100</name>
    <dbReference type="NCBI Taxonomy" id="1802322"/>
    <lineage>
        <taxon>Bacteria</taxon>
        <taxon>Candidatus Tayloriibacteriota</taxon>
    </lineage>
</organism>
<evidence type="ECO:0000313" key="2">
    <source>
        <dbReference type="Proteomes" id="UP000177797"/>
    </source>
</evidence>
<reference evidence="1 2" key="1">
    <citation type="journal article" date="2016" name="Nat. Commun.">
        <title>Thousands of microbial genomes shed light on interconnected biogeochemical processes in an aquifer system.</title>
        <authorList>
            <person name="Anantharaman K."/>
            <person name="Brown C.T."/>
            <person name="Hug L.A."/>
            <person name="Sharon I."/>
            <person name="Castelle C.J."/>
            <person name="Probst A.J."/>
            <person name="Thomas B.C."/>
            <person name="Singh A."/>
            <person name="Wilkins M.J."/>
            <person name="Karaoz U."/>
            <person name="Brodie E.L."/>
            <person name="Williams K.H."/>
            <person name="Hubbard S.S."/>
            <person name="Banfield J.F."/>
        </authorList>
    </citation>
    <scope>NUCLEOTIDE SEQUENCE [LARGE SCALE GENOMIC DNA]</scope>
</reference>